<feature type="compositionally biased region" description="Low complexity" evidence="7">
    <location>
        <begin position="74"/>
        <end position="96"/>
    </location>
</feature>
<dbReference type="InterPro" id="IPR018040">
    <property type="entry name" value="Pectinesterase_Tyr_AS"/>
</dbReference>
<comment type="caution">
    <text evidence="9">The sequence shown here is derived from an EMBL/GenBank/DDBJ whole genome shotgun (WGS) entry which is preliminary data.</text>
</comment>
<accession>A0ABR2MQI4</accession>
<dbReference type="Gene3D" id="2.160.20.10">
    <property type="entry name" value="Single-stranded right-handed beta-helix, Pectin lyase-like"/>
    <property type="match status" value="1"/>
</dbReference>
<comment type="similarity">
    <text evidence="2">In the N-terminal section; belongs to the PMEI family.</text>
</comment>
<dbReference type="CDD" id="cd15799">
    <property type="entry name" value="PMEI-like_4"/>
    <property type="match status" value="1"/>
</dbReference>
<comment type="function">
    <text evidence="6">Acts in the modification of cell walls via demethylesterification of cell wall pectin.</text>
</comment>
<gene>
    <name evidence="9" type="ORF">KSP40_PGU012471</name>
</gene>
<dbReference type="InterPro" id="IPR000070">
    <property type="entry name" value="Pectinesterase_cat"/>
</dbReference>
<comment type="subcellular location">
    <subcellularLocation>
        <location evidence="6">Secreted</location>
        <location evidence="6">Cell wall</location>
    </subcellularLocation>
</comment>
<protein>
    <recommendedName>
        <fullName evidence="6">Pectinesterase</fullName>
        <ecNumber evidence="6">3.1.1.11</ecNumber>
    </recommendedName>
</protein>
<evidence type="ECO:0000256" key="4">
    <source>
        <dbReference type="ARBA" id="ARBA00022801"/>
    </source>
</evidence>
<keyword evidence="6" id="KW-0964">Secreted</keyword>
<dbReference type="PROSITE" id="PS00800">
    <property type="entry name" value="PECTINESTERASE_1"/>
    <property type="match status" value="1"/>
</dbReference>
<evidence type="ECO:0000256" key="6">
    <source>
        <dbReference type="RuleBase" id="RU000589"/>
    </source>
</evidence>
<evidence type="ECO:0000256" key="1">
    <source>
        <dbReference type="ARBA" id="ARBA00005184"/>
    </source>
</evidence>
<evidence type="ECO:0000259" key="8">
    <source>
        <dbReference type="SMART" id="SM00856"/>
    </source>
</evidence>
<dbReference type="EMBL" id="JBBWWR010000005">
    <property type="protein sequence ID" value="KAK8966433.1"/>
    <property type="molecule type" value="Genomic_DNA"/>
</dbReference>
<evidence type="ECO:0000256" key="7">
    <source>
        <dbReference type="SAM" id="MobiDB-lite"/>
    </source>
</evidence>
<feature type="region of interest" description="Disordered" evidence="7">
    <location>
        <begin position="71"/>
        <end position="96"/>
    </location>
</feature>
<dbReference type="Proteomes" id="UP001412067">
    <property type="component" value="Unassembled WGS sequence"/>
</dbReference>
<comment type="pathway">
    <text evidence="1 6">Glycan metabolism; pectin degradation; 2-dehydro-3-deoxy-D-gluconate from pectin: step 1/5.</text>
</comment>
<dbReference type="InterPro" id="IPR035513">
    <property type="entry name" value="Invertase/methylesterase_inhib"/>
</dbReference>
<dbReference type="EC" id="3.1.1.11" evidence="6"/>
<dbReference type="SUPFAM" id="SSF51126">
    <property type="entry name" value="Pectin lyase-like"/>
    <property type="match status" value="1"/>
</dbReference>
<dbReference type="InterPro" id="IPR011050">
    <property type="entry name" value="Pectin_lyase_fold/virulence"/>
</dbReference>
<keyword evidence="4 6" id="KW-0378">Hydrolase</keyword>
<dbReference type="Gene3D" id="1.20.140.40">
    <property type="entry name" value="Invertase/pectin methylesterase inhibitor family protein"/>
    <property type="match status" value="1"/>
</dbReference>
<keyword evidence="6" id="KW-0961">Cell wall biogenesis/degradation</keyword>
<reference evidence="9 10" key="1">
    <citation type="journal article" date="2022" name="Nat. Plants">
        <title>Genomes of leafy and leafless Platanthera orchids illuminate the evolution of mycoheterotrophy.</title>
        <authorList>
            <person name="Li M.H."/>
            <person name="Liu K.W."/>
            <person name="Li Z."/>
            <person name="Lu H.C."/>
            <person name="Ye Q.L."/>
            <person name="Zhang D."/>
            <person name="Wang J.Y."/>
            <person name="Li Y.F."/>
            <person name="Zhong Z.M."/>
            <person name="Liu X."/>
            <person name="Yu X."/>
            <person name="Liu D.K."/>
            <person name="Tu X.D."/>
            <person name="Liu B."/>
            <person name="Hao Y."/>
            <person name="Liao X.Y."/>
            <person name="Jiang Y.T."/>
            <person name="Sun W.H."/>
            <person name="Chen J."/>
            <person name="Chen Y.Q."/>
            <person name="Ai Y."/>
            <person name="Zhai J.W."/>
            <person name="Wu S.S."/>
            <person name="Zhou Z."/>
            <person name="Hsiao Y.Y."/>
            <person name="Wu W.L."/>
            <person name="Chen Y.Y."/>
            <person name="Lin Y.F."/>
            <person name="Hsu J.L."/>
            <person name="Li C.Y."/>
            <person name="Wang Z.W."/>
            <person name="Zhao X."/>
            <person name="Zhong W.Y."/>
            <person name="Ma X.K."/>
            <person name="Ma L."/>
            <person name="Huang J."/>
            <person name="Chen G.Z."/>
            <person name="Huang M.Z."/>
            <person name="Huang L."/>
            <person name="Peng D.H."/>
            <person name="Luo Y.B."/>
            <person name="Zou S.Q."/>
            <person name="Chen S.P."/>
            <person name="Lan S."/>
            <person name="Tsai W.C."/>
            <person name="Van de Peer Y."/>
            <person name="Liu Z.J."/>
        </authorList>
    </citation>
    <scope>NUCLEOTIDE SEQUENCE [LARGE SCALE GENOMIC DNA]</scope>
    <source>
        <strain evidence="9">Lor288</strain>
    </source>
</reference>
<dbReference type="InterPro" id="IPR006501">
    <property type="entry name" value="Pectinesterase_inhib_dom"/>
</dbReference>
<feature type="domain" description="Pectinesterase inhibitor" evidence="8">
    <location>
        <begin position="83"/>
        <end position="218"/>
    </location>
</feature>
<organism evidence="9 10">
    <name type="scientific">Platanthera guangdongensis</name>
    <dbReference type="NCBI Taxonomy" id="2320717"/>
    <lineage>
        <taxon>Eukaryota</taxon>
        <taxon>Viridiplantae</taxon>
        <taxon>Streptophyta</taxon>
        <taxon>Embryophyta</taxon>
        <taxon>Tracheophyta</taxon>
        <taxon>Spermatophyta</taxon>
        <taxon>Magnoliopsida</taxon>
        <taxon>Liliopsida</taxon>
        <taxon>Asparagales</taxon>
        <taxon>Orchidaceae</taxon>
        <taxon>Orchidoideae</taxon>
        <taxon>Orchideae</taxon>
        <taxon>Orchidinae</taxon>
        <taxon>Platanthera</taxon>
    </lineage>
</organism>
<keyword evidence="5 6" id="KW-0063">Aspartyl esterase</keyword>
<dbReference type="SMART" id="SM00856">
    <property type="entry name" value="PMEI"/>
    <property type="match status" value="1"/>
</dbReference>
<sequence length="345" mass="35869">MQQTLDSFLHSSPLSLNANSRHEILYNSTATNSPFSVNPPGPLLINMASSTAAVFTLLLFLLPPALSLPPPSPATSTTHLPPPATKSAHSSPPAASSGLSTGVLSLLQSTLTEIQQVAGIVSTFPGGIIGGDLRLSSAISDCLDLLDFSSDELSWTISSSSGTSSAANPGTGDHGSDFRSWLSAALGNQDTCKESLSSTGSPLASLASAGLDSIAALLQSALQQLPAGEKIAPPRRLLAGGVFPKWVKAAERRLLQATALTADVTVAKDGSGNYTTVTAAVDAAPLESGRRFVIYVKRGIYVENVEIKKKKWNLMIVGDGVDQTVISGSRNYVDGWTTFRSATFG</sequence>
<dbReference type="Pfam" id="PF04043">
    <property type="entry name" value="PMEI"/>
    <property type="match status" value="1"/>
</dbReference>
<comment type="similarity">
    <text evidence="3">In the C-terminal section; belongs to the pectinesterase family.</text>
</comment>
<evidence type="ECO:0000256" key="5">
    <source>
        <dbReference type="ARBA" id="ARBA00023085"/>
    </source>
</evidence>
<evidence type="ECO:0000256" key="2">
    <source>
        <dbReference type="ARBA" id="ARBA00006027"/>
    </source>
</evidence>
<keyword evidence="10" id="KW-1185">Reference proteome</keyword>
<name>A0ABR2MQI4_9ASPA</name>
<dbReference type="Pfam" id="PF01095">
    <property type="entry name" value="Pectinesterase"/>
    <property type="match status" value="1"/>
</dbReference>
<dbReference type="PANTHER" id="PTHR31707">
    <property type="entry name" value="PECTINESTERASE"/>
    <property type="match status" value="1"/>
</dbReference>
<comment type="catalytic activity">
    <reaction evidence="6">
        <text>[(1-&gt;4)-alpha-D-galacturonosyl methyl ester](n) + n H2O = [(1-&gt;4)-alpha-D-galacturonosyl](n) + n methanol + n H(+)</text>
        <dbReference type="Rhea" id="RHEA:22380"/>
        <dbReference type="Rhea" id="RHEA-COMP:14570"/>
        <dbReference type="Rhea" id="RHEA-COMP:14573"/>
        <dbReference type="ChEBI" id="CHEBI:15377"/>
        <dbReference type="ChEBI" id="CHEBI:15378"/>
        <dbReference type="ChEBI" id="CHEBI:17790"/>
        <dbReference type="ChEBI" id="CHEBI:140522"/>
        <dbReference type="ChEBI" id="CHEBI:140523"/>
        <dbReference type="EC" id="3.1.1.11"/>
    </reaction>
</comment>
<dbReference type="SUPFAM" id="SSF101148">
    <property type="entry name" value="Plant invertase/pectin methylesterase inhibitor"/>
    <property type="match status" value="1"/>
</dbReference>
<keyword evidence="6" id="KW-0134">Cell wall</keyword>
<evidence type="ECO:0000313" key="10">
    <source>
        <dbReference type="Proteomes" id="UP001412067"/>
    </source>
</evidence>
<evidence type="ECO:0000256" key="3">
    <source>
        <dbReference type="ARBA" id="ARBA00007786"/>
    </source>
</evidence>
<evidence type="ECO:0000313" key="9">
    <source>
        <dbReference type="EMBL" id="KAK8966433.1"/>
    </source>
</evidence>
<proteinExistence type="inferred from homology"/>
<dbReference type="InterPro" id="IPR012334">
    <property type="entry name" value="Pectin_lyas_fold"/>
</dbReference>